<name>A0A0L0FAL6_9EUKA</name>
<dbReference type="Proteomes" id="UP000054560">
    <property type="component" value="Unassembled WGS sequence"/>
</dbReference>
<gene>
    <name evidence="2" type="ORF">SARC_13653</name>
</gene>
<dbReference type="EMBL" id="KQ245146">
    <property type="protein sequence ID" value="KNC73790.1"/>
    <property type="molecule type" value="Genomic_DNA"/>
</dbReference>
<evidence type="ECO:0000313" key="2">
    <source>
        <dbReference type="EMBL" id="KNC73790.1"/>
    </source>
</evidence>
<organism evidence="2 3">
    <name type="scientific">Sphaeroforma arctica JP610</name>
    <dbReference type="NCBI Taxonomy" id="667725"/>
    <lineage>
        <taxon>Eukaryota</taxon>
        <taxon>Ichthyosporea</taxon>
        <taxon>Ichthyophonida</taxon>
        <taxon>Sphaeroforma</taxon>
    </lineage>
</organism>
<feature type="compositionally biased region" description="Polar residues" evidence="1">
    <location>
        <begin position="243"/>
        <end position="252"/>
    </location>
</feature>
<feature type="compositionally biased region" description="Basic and acidic residues" evidence="1">
    <location>
        <begin position="217"/>
        <end position="227"/>
    </location>
</feature>
<dbReference type="GeneID" id="25914157"/>
<evidence type="ECO:0000256" key="1">
    <source>
        <dbReference type="SAM" id="MobiDB-lite"/>
    </source>
</evidence>
<evidence type="ECO:0000313" key="3">
    <source>
        <dbReference type="Proteomes" id="UP000054560"/>
    </source>
</evidence>
<feature type="region of interest" description="Disordered" evidence="1">
    <location>
        <begin position="217"/>
        <end position="252"/>
    </location>
</feature>
<sequence length="252" mass="26441">MPYTGSHAPASQQGHAPQPTARTMSHGRTPPSQFPGALTGAHSGPLHLGEQFAGSYPGPPNLGTPAHPLPQHPQSLPMLDGYSHPEGYAQPPEGYPPHPEGYPPYGHPGYGPPMHPNQPHGPGLIRPGLGVLGQREYLNGRGAGTVGGHPSYSQPLPRKMYNYPRGDPRSIVPPPVLGGPRAGPSDAEWTHHGEIALGAGTWPKGGDRYYEWSHPVADRLDGGRGERSQPAVGAGAGAGWSHGPNSATLERK</sequence>
<feature type="non-terminal residue" evidence="2">
    <location>
        <position position="252"/>
    </location>
</feature>
<feature type="compositionally biased region" description="Polar residues" evidence="1">
    <location>
        <begin position="9"/>
        <end position="23"/>
    </location>
</feature>
<proteinExistence type="predicted"/>
<dbReference type="RefSeq" id="XP_014147692.1">
    <property type="nucleotide sequence ID" value="XM_014292217.1"/>
</dbReference>
<dbReference type="AlphaFoldDB" id="A0A0L0FAL6"/>
<feature type="region of interest" description="Disordered" evidence="1">
    <location>
        <begin position="1"/>
        <end position="104"/>
    </location>
</feature>
<protein>
    <submittedName>
        <fullName evidence="2">Uncharacterized protein</fullName>
    </submittedName>
</protein>
<feature type="compositionally biased region" description="Pro residues" evidence="1">
    <location>
        <begin position="93"/>
        <end position="104"/>
    </location>
</feature>
<keyword evidence="3" id="KW-1185">Reference proteome</keyword>
<reference evidence="2 3" key="1">
    <citation type="submission" date="2011-02" db="EMBL/GenBank/DDBJ databases">
        <title>The Genome Sequence of Sphaeroforma arctica JP610.</title>
        <authorList>
            <consortium name="The Broad Institute Genome Sequencing Platform"/>
            <person name="Russ C."/>
            <person name="Cuomo C."/>
            <person name="Young S.K."/>
            <person name="Zeng Q."/>
            <person name="Gargeya S."/>
            <person name="Alvarado L."/>
            <person name="Berlin A."/>
            <person name="Chapman S.B."/>
            <person name="Chen Z."/>
            <person name="Freedman E."/>
            <person name="Gellesch M."/>
            <person name="Goldberg J."/>
            <person name="Griggs A."/>
            <person name="Gujja S."/>
            <person name="Heilman E."/>
            <person name="Heiman D."/>
            <person name="Howarth C."/>
            <person name="Mehta T."/>
            <person name="Neiman D."/>
            <person name="Pearson M."/>
            <person name="Roberts A."/>
            <person name="Saif S."/>
            <person name="Shea T."/>
            <person name="Shenoy N."/>
            <person name="Sisk P."/>
            <person name="Stolte C."/>
            <person name="Sykes S."/>
            <person name="White J."/>
            <person name="Yandava C."/>
            <person name="Burger G."/>
            <person name="Gray M.W."/>
            <person name="Holland P.W.H."/>
            <person name="King N."/>
            <person name="Lang F.B.F."/>
            <person name="Roger A.J."/>
            <person name="Ruiz-Trillo I."/>
            <person name="Haas B."/>
            <person name="Nusbaum C."/>
            <person name="Birren B."/>
        </authorList>
    </citation>
    <scope>NUCLEOTIDE SEQUENCE [LARGE SCALE GENOMIC DNA]</scope>
    <source>
        <strain evidence="2 3">JP610</strain>
    </source>
</reference>
<accession>A0A0L0FAL6</accession>
<feature type="compositionally biased region" description="Pro residues" evidence="1">
    <location>
        <begin position="57"/>
        <end position="71"/>
    </location>
</feature>